<proteinExistence type="inferred from homology"/>
<comment type="PTM">
    <text evidence="6">Contains at least one intrachain disulfide bond essential for its enzymatic activity.</text>
</comment>
<dbReference type="GO" id="GO:0042546">
    <property type="term" value="P:cell wall biogenesis"/>
    <property type="evidence" value="ECO:0007669"/>
    <property type="project" value="InterPro"/>
</dbReference>
<comment type="similarity">
    <text evidence="6">Belongs to the glycosyl hydrolase 16 family.</text>
</comment>
<comment type="subcellular location">
    <subcellularLocation>
        <location evidence="6">Secreted</location>
        <location evidence="6">Cell wall</location>
    </subcellularLocation>
    <subcellularLocation>
        <location evidence="6">Secreted</location>
        <location evidence="6">Extracellular space</location>
        <location evidence="6">Apoplast</location>
    </subcellularLocation>
</comment>
<feature type="signal peptide" evidence="6">
    <location>
        <begin position="1"/>
        <end position="20"/>
    </location>
</feature>
<evidence type="ECO:0000256" key="3">
    <source>
        <dbReference type="ARBA" id="ARBA00023157"/>
    </source>
</evidence>
<evidence type="ECO:0000259" key="7">
    <source>
        <dbReference type="PROSITE" id="PS51762"/>
    </source>
</evidence>
<dbReference type="InterPro" id="IPR013320">
    <property type="entry name" value="ConA-like_dom_sf"/>
</dbReference>
<feature type="active site" description="Proton donor" evidence="5">
    <location>
        <position position="119"/>
    </location>
</feature>
<reference evidence="8" key="1">
    <citation type="submission" date="2019-12" db="EMBL/GenBank/DDBJ databases">
        <authorList>
            <person name="Scholes J."/>
        </authorList>
    </citation>
    <scope>NUCLEOTIDE SEQUENCE</scope>
</reference>
<name>A0A9N7RSW3_STRHE</name>
<keyword evidence="9" id="KW-1185">Reference proteome</keyword>
<dbReference type="InterPro" id="IPR010713">
    <property type="entry name" value="XET_C"/>
</dbReference>
<dbReference type="GO" id="GO:0010411">
    <property type="term" value="P:xyloglucan metabolic process"/>
    <property type="evidence" value="ECO:0007669"/>
    <property type="project" value="InterPro"/>
</dbReference>
<evidence type="ECO:0000256" key="2">
    <source>
        <dbReference type="ARBA" id="ARBA00022801"/>
    </source>
</evidence>
<feature type="chain" id="PRO_5040545738" description="Xyloglucan endotransglucosylase/hydrolase" evidence="6">
    <location>
        <begin position="21"/>
        <end position="299"/>
    </location>
</feature>
<dbReference type="AlphaFoldDB" id="A0A9N7RSW3"/>
<gene>
    <name evidence="8" type="ORF">SHERM_06614</name>
</gene>
<keyword evidence="2 6" id="KW-0378">Hydrolase</keyword>
<dbReference type="EC" id="2.4.1.207" evidence="6"/>
<accession>A0A9N7RSW3</accession>
<keyword evidence="3" id="KW-1015">Disulfide bond</keyword>
<dbReference type="PANTHER" id="PTHR31062">
    <property type="entry name" value="XYLOGLUCAN ENDOTRANSGLUCOSYLASE/HYDROLASE PROTEIN 8-RELATED"/>
    <property type="match status" value="1"/>
</dbReference>
<dbReference type="SUPFAM" id="SSF49899">
    <property type="entry name" value="Concanavalin A-like lectins/glucanases"/>
    <property type="match status" value="1"/>
</dbReference>
<evidence type="ECO:0000256" key="5">
    <source>
        <dbReference type="PIRSR" id="PIRSR005604-1"/>
    </source>
</evidence>
<evidence type="ECO:0000256" key="4">
    <source>
        <dbReference type="ARBA" id="ARBA00023295"/>
    </source>
</evidence>
<dbReference type="Pfam" id="PF06955">
    <property type="entry name" value="XET_C"/>
    <property type="match status" value="1"/>
</dbReference>
<dbReference type="EMBL" id="CACSLK010031729">
    <property type="protein sequence ID" value="CAA0840191.1"/>
    <property type="molecule type" value="Genomic_DNA"/>
</dbReference>
<keyword evidence="6" id="KW-0964">Secreted</keyword>
<organism evidence="8 9">
    <name type="scientific">Striga hermonthica</name>
    <name type="common">Purple witchweed</name>
    <name type="synonym">Buchnera hermonthica</name>
    <dbReference type="NCBI Taxonomy" id="68872"/>
    <lineage>
        <taxon>Eukaryota</taxon>
        <taxon>Viridiplantae</taxon>
        <taxon>Streptophyta</taxon>
        <taxon>Embryophyta</taxon>
        <taxon>Tracheophyta</taxon>
        <taxon>Spermatophyta</taxon>
        <taxon>Magnoliopsida</taxon>
        <taxon>eudicotyledons</taxon>
        <taxon>Gunneridae</taxon>
        <taxon>Pentapetalae</taxon>
        <taxon>asterids</taxon>
        <taxon>lamiids</taxon>
        <taxon>Lamiales</taxon>
        <taxon>Orobanchaceae</taxon>
        <taxon>Buchnereae</taxon>
        <taxon>Striga</taxon>
    </lineage>
</organism>
<keyword evidence="6" id="KW-0134">Cell wall</keyword>
<keyword evidence="6" id="KW-0961">Cell wall biogenesis/degradation</keyword>
<dbReference type="Gene3D" id="2.60.120.200">
    <property type="match status" value="1"/>
</dbReference>
<evidence type="ECO:0000313" key="8">
    <source>
        <dbReference type="EMBL" id="CAA0840191.1"/>
    </source>
</evidence>
<dbReference type="GO" id="GO:0048046">
    <property type="term" value="C:apoplast"/>
    <property type="evidence" value="ECO:0007669"/>
    <property type="project" value="UniProtKB-SubCell"/>
</dbReference>
<dbReference type="Pfam" id="PF00722">
    <property type="entry name" value="Glyco_hydro_16"/>
    <property type="match status" value="1"/>
</dbReference>
<dbReference type="PIRSF" id="PIRSF005604">
    <property type="entry name" value="XET"/>
    <property type="match status" value="1"/>
</dbReference>
<dbReference type="Proteomes" id="UP001153555">
    <property type="component" value="Unassembled WGS sequence"/>
</dbReference>
<keyword evidence="6" id="KW-0732">Signal</keyword>
<feature type="active site" description="Nucleophile" evidence="5">
    <location>
        <position position="115"/>
    </location>
</feature>
<sequence length="299" mass="34651">MALLICVLLLFLFPLRNINALPQPPNPGYQVSTRYPPVDFKQWFKNLWGPTNQRLDGETLTVWLNQKSGSGFTSKHAYWAGYLSVEMKLQQGYTAGVDTSIYLSSTRDYAHEHDELDFEFLGNVEGKPYVLQTNVLTKQSTEADGYAQGREQQFNLWFDPTADFHRYAILWNPKEVIFFVDDVPIRRYRNKAGYSFLTKPMWCFGSIWDASSWATDNGLYKTNYAYQPFFAEYRNIAIHGSPSPSAAMTRRFTASPDGLFGLSPQQMSAMRWVRNNYMIYNYCRDKTRNPLDSSECRRL</sequence>
<protein>
    <recommendedName>
        <fullName evidence="6">Xyloglucan endotransglucosylase/hydrolase</fullName>
        <ecNumber evidence="6">2.4.1.207</ecNumber>
    </recommendedName>
</protein>
<keyword evidence="1 6" id="KW-0808">Transferase</keyword>
<dbReference type="InterPro" id="IPR000757">
    <property type="entry name" value="Beta-glucanase-like"/>
</dbReference>
<dbReference type="PROSITE" id="PS51762">
    <property type="entry name" value="GH16_2"/>
    <property type="match status" value="1"/>
</dbReference>
<dbReference type="GO" id="GO:0016762">
    <property type="term" value="F:xyloglucan:xyloglucosyl transferase activity"/>
    <property type="evidence" value="ECO:0007669"/>
    <property type="project" value="UniProtKB-EC"/>
</dbReference>
<keyword evidence="4 6" id="KW-0326">Glycosidase</keyword>
<comment type="caution">
    <text evidence="8">The sequence shown here is derived from an EMBL/GenBank/DDBJ whole genome shotgun (WGS) entry which is preliminary data.</text>
</comment>
<evidence type="ECO:0000313" key="9">
    <source>
        <dbReference type="Proteomes" id="UP001153555"/>
    </source>
</evidence>
<evidence type="ECO:0000256" key="1">
    <source>
        <dbReference type="ARBA" id="ARBA00022679"/>
    </source>
</evidence>
<dbReference type="InterPro" id="IPR044791">
    <property type="entry name" value="Beta-glucanase/XTH"/>
</dbReference>
<dbReference type="GO" id="GO:0071555">
    <property type="term" value="P:cell wall organization"/>
    <property type="evidence" value="ECO:0007669"/>
    <property type="project" value="UniProtKB-KW"/>
</dbReference>
<feature type="domain" description="GH16" evidence="7">
    <location>
        <begin position="16"/>
        <end position="233"/>
    </location>
</feature>
<keyword evidence="6" id="KW-0052">Apoplast</keyword>
<evidence type="ECO:0000256" key="6">
    <source>
        <dbReference type="RuleBase" id="RU361120"/>
    </source>
</evidence>
<comment type="function">
    <text evidence="6">Catalyzes xyloglucan endohydrolysis (XEH) and/or endotransglycosylation (XET). Cleaves and religates xyloglucan polymers, an essential constituent of the primary cell wall, and thereby participates in cell wall construction of growing tissues.</text>
</comment>
<dbReference type="OrthoDB" id="4781at2759"/>
<dbReference type="GO" id="GO:0004553">
    <property type="term" value="F:hydrolase activity, hydrolyzing O-glycosyl compounds"/>
    <property type="evidence" value="ECO:0007669"/>
    <property type="project" value="InterPro"/>
</dbReference>
<dbReference type="InterPro" id="IPR016455">
    <property type="entry name" value="XTH"/>
</dbReference>